<keyword evidence="14" id="KW-1185">Reference proteome</keyword>
<name>A0A673MEU4_9TELE</name>
<evidence type="ECO:0000256" key="1">
    <source>
        <dbReference type="ARBA" id="ARBA00004324"/>
    </source>
</evidence>
<comment type="subcellular location">
    <subcellularLocation>
        <location evidence="2">Cytoplasm</location>
    </subcellularLocation>
    <subcellularLocation>
        <location evidence="1">Nucleus speckle</location>
    </subcellularLocation>
</comment>
<dbReference type="PANTHER" id="PTHR32170:SF3">
    <property type="entry name" value="PROTEASOME ACTIVATOR COMPLEX SUBUNIT 4"/>
    <property type="match status" value="1"/>
</dbReference>
<sequence>MCRGTPAGGAPLTAHCCFVPQKQIVYNKLLPYANKLDRESNDILAQIKGNLGRAVQLRELWPGVLLWTRKLSTYLRLYGRKFSKEDHVLFIKLLYELVTIPKLDISIMQSFARLLINLLKKKELLSRDDLELPWRPLYDLYESILYSKTEHLGLNWFPNSVENVLKTLVKSCRLYFPESATQEMLDEWRPLLCPFDVTMQKAIGYFELFLPTIMPPEQHHKGFKLWFDEMMDLWVSVQNLPAWEGNLVNIFARLANDNIGYVNWDPYIPKIFTRILRSFNLPVGTSQMVIPRYLTNSYEIGHVVLWISSMLGGPQNQVQKQLNGLFSSIASFYHPSNNGRWLMKLMKLLQRLPASVVRRLHRERYKKPCWITPVPASHRLTDQDVTDFVESMKQPVLMAMFSKTGSMDAAQALQNLALMRPELVIPPVLEKTYPAMETLTEPHQLTATLSCMIGMARSLLSGGRHYPEGPAHVLPLLMRALPGVDPNDFSKCMITFQFIATFTTLVPLVDCSSALHEKNDLSEMERELCSASAEFEDFVLQFMDRCFALIDSSTLEQTREETETEKMTHLESLVELGLSSTFSTILTQCSMEIFKVALEKVFNFATTNIFETRVAGRMVADMCRAAAKCHPAESHRLFVPHCCNAITHLTANEDVSNEEELDKELLWNLQLLSEVTRVDGEKLLPYRTQLVQTLQLTLRLRCKQGYTLACNLLHHILRSTALTYPTDYCSVPGGFNRPLQEYLPIKDWGRPGDLWNLEIQWHVPSVEETAFVFYVLDLLLQPELQRLQKYAQGEQEMSRDDVLQSLCIVQHCLLGAGSMLPPLDGPTVTSLVPSMVSLEETKLYIGVDYDESRENYREAICKVMRQLLHYILEHSEDDTKSLFAIIKIISDLMHFRGSHKHEFDSRWKSFTLVKKSMENRLHGKKRHIRALLIDRVLLQHEMRKLLVEGCEYKTAHQDLLRDLLRLSTSTYSQVRSKAQNVLFTALGTYSFCCRDITPRVLELLEPTRTDVTQQQFKGALYCLLGNHCGVCLANLHDWDCIAQTWPAIVRSGLSSAMSLEKPSIVRLFDDLADKVHRQYETIGIDFTVPESAVLLAQRITDSSQPTPHIGTPTEQELEQGLALQQDKNQEAVQPWKFEHIAIGFLSLLLRDDYPLPAPAVLFFVQSLNHDALVVRKMAIAAMAGILKQLKRERKKIPVSPCDISGVTEPEGLVAGDRPGNDWLQYHGDSLPSTQQDWDHFCFIEKTHWGYYCWPKKLVVYAPAAEQPKDLSAENMNERERIICDHFTDPMFIKQLIEFLSLEDRKGKDKFNPRRFCLFKGLFRNYSDAFLPVLKPHMEQLANDSHESTQRCVAEIIAGLVRGSKHWSFSKVEALWKFLIPLMRTALSNITVETYADWGTCCILCFTSWEILKPFRLGCIFDILIFERLIISFYLCSHLYVLQGGLAQQEWRVPELLHRLLSYLEPKLTQVYKNVRERIGSVLTYIFMIDVNLPYTLPTKSPHIAEFTERILSQLKPLIEGDEEIQNHVVEENGVGEQDERTQAIKLLKTVLKWLMASAGRSFSTPVPQQLQLLPLLFKIAPVENDDSYDELKRDAKTCLSLMSQGLLYPEQIPMVLKVLHEIAGSSSWHARFSVLTYLQTMVFYNLFTILSNEQAVQDVRALVIRLLEDEQLEVREMAATTLSGFLQCNFLAMDASMQTHFEALCKTRLPKKRKRGSVVDTIPSVGMIMLKSHAVYTGHITTNTIAFCLPLVLFALRMTVKKTLSNFRRTHHDNWLEHKQQFTDDQLVVLTDLLVSPCYYA</sequence>
<proteinExistence type="inferred from homology"/>
<feature type="domain" description="Proteasome activator Blm10 middle HEAT repeats region" evidence="11">
    <location>
        <begin position="322"/>
        <end position="819"/>
    </location>
</feature>
<accession>A0A673MEU4</accession>
<dbReference type="Pfam" id="PF11919">
    <property type="entry name" value="PSME4_C"/>
    <property type="match status" value="1"/>
</dbReference>
<dbReference type="InterPro" id="IPR035309">
    <property type="entry name" value="PSME4"/>
</dbReference>
<dbReference type="PANTHER" id="PTHR32170">
    <property type="entry name" value="PROTEASOME ACTIVATOR COMPLEX SUBUNIT 4"/>
    <property type="match status" value="1"/>
</dbReference>
<dbReference type="InterPro" id="IPR021843">
    <property type="entry name" value="PSME4_C"/>
</dbReference>
<organism evidence="13 14">
    <name type="scientific">Sinocyclocheilus rhinocerous</name>
    <dbReference type="NCBI Taxonomy" id="307959"/>
    <lineage>
        <taxon>Eukaryota</taxon>
        <taxon>Metazoa</taxon>
        <taxon>Chordata</taxon>
        <taxon>Craniata</taxon>
        <taxon>Vertebrata</taxon>
        <taxon>Euteleostomi</taxon>
        <taxon>Actinopterygii</taxon>
        <taxon>Neopterygii</taxon>
        <taxon>Teleostei</taxon>
        <taxon>Ostariophysi</taxon>
        <taxon>Cypriniformes</taxon>
        <taxon>Cyprinidae</taxon>
        <taxon>Cyprininae</taxon>
        <taxon>Sinocyclocheilus</taxon>
    </lineage>
</organism>
<reference evidence="13" key="1">
    <citation type="submission" date="2025-08" db="UniProtKB">
        <authorList>
            <consortium name="Ensembl"/>
        </authorList>
    </citation>
    <scope>IDENTIFICATION</scope>
</reference>
<dbReference type="GO" id="GO:0005829">
    <property type="term" value="C:cytosol"/>
    <property type="evidence" value="ECO:0007669"/>
    <property type="project" value="TreeGrafter"/>
</dbReference>
<evidence type="ECO:0000256" key="2">
    <source>
        <dbReference type="ARBA" id="ARBA00004496"/>
    </source>
</evidence>
<gene>
    <name evidence="13" type="primary">psme4b</name>
</gene>
<reference evidence="13" key="2">
    <citation type="submission" date="2025-09" db="UniProtKB">
        <authorList>
            <consortium name="Ensembl"/>
        </authorList>
    </citation>
    <scope>IDENTIFICATION</scope>
</reference>
<dbReference type="InterPro" id="IPR016024">
    <property type="entry name" value="ARM-type_fold"/>
</dbReference>
<dbReference type="Pfam" id="PF16507">
    <property type="entry name" value="HEAT_PSME4_mid"/>
    <property type="match status" value="1"/>
</dbReference>
<feature type="domain" description="Proteasome activator complex subunit 4-like HEAT repeat-like" evidence="12">
    <location>
        <begin position="1160"/>
        <end position="1442"/>
    </location>
</feature>
<dbReference type="GO" id="GO:1990111">
    <property type="term" value="C:spermatoproteasome complex"/>
    <property type="evidence" value="ECO:0007669"/>
    <property type="project" value="TreeGrafter"/>
</dbReference>
<dbReference type="Ensembl" id="ENSSRHT00000091510.1">
    <property type="protein sequence ID" value="ENSSRHP00000089101.1"/>
    <property type="gene ID" value="ENSSRHG00000044048.1"/>
</dbReference>
<dbReference type="GO" id="GO:0070628">
    <property type="term" value="F:proteasome binding"/>
    <property type="evidence" value="ECO:0007669"/>
    <property type="project" value="InterPro"/>
</dbReference>
<protein>
    <submittedName>
        <fullName evidence="13">Proteasome activator complex subunit 4B</fullName>
    </submittedName>
</protein>
<dbReference type="InterPro" id="IPR032430">
    <property type="entry name" value="Blm10_mid"/>
</dbReference>
<dbReference type="Gene3D" id="1.25.10.10">
    <property type="entry name" value="Leucine-rich Repeat Variant"/>
    <property type="match status" value="1"/>
</dbReference>
<keyword evidence="8" id="KW-0539">Nucleus</keyword>
<evidence type="ECO:0000256" key="8">
    <source>
        <dbReference type="ARBA" id="ARBA00023242"/>
    </source>
</evidence>
<keyword evidence="4" id="KW-0963">Cytoplasm</keyword>
<feature type="transmembrane region" description="Helical" evidence="9">
    <location>
        <begin position="1740"/>
        <end position="1760"/>
    </location>
</feature>
<comment type="similarity">
    <text evidence="3">Belongs to the BLM10 family.</text>
</comment>
<keyword evidence="9" id="KW-0472">Membrane</keyword>
<keyword evidence="5" id="KW-0677">Repeat</keyword>
<keyword evidence="9" id="KW-0812">Transmembrane</keyword>
<evidence type="ECO:0000313" key="13">
    <source>
        <dbReference type="Ensembl" id="ENSSRHP00000089101.1"/>
    </source>
</evidence>
<feature type="domain" description="Proteasome activator complex subunit 4 C-terminal" evidence="10">
    <location>
        <begin position="1757"/>
        <end position="1801"/>
    </location>
</feature>
<dbReference type="GO" id="GO:0010499">
    <property type="term" value="P:proteasomal ubiquitin-independent protein catabolic process"/>
    <property type="evidence" value="ECO:0007669"/>
    <property type="project" value="TreeGrafter"/>
</dbReference>
<evidence type="ECO:0000313" key="14">
    <source>
        <dbReference type="Proteomes" id="UP000472270"/>
    </source>
</evidence>
<evidence type="ECO:0000256" key="5">
    <source>
        <dbReference type="ARBA" id="ARBA00022737"/>
    </source>
</evidence>
<dbReference type="SUPFAM" id="SSF48371">
    <property type="entry name" value="ARM repeat"/>
    <property type="match status" value="2"/>
</dbReference>
<keyword evidence="7" id="KW-0234">DNA repair</keyword>
<evidence type="ECO:0000259" key="12">
    <source>
        <dbReference type="Pfam" id="PF23096"/>
    </source>
</evidence>
<dbReference type="Pfam" id="PF23096">
    <property type="entry name" value="HEAT_PSME4"/>
    <property type="match status" value="1"/>
</dbReference>
<dbReference type="GO" id="GO:0016504">
    <property type="term" value="F:peptidase activator activity"/>
    <property type="evidence" value="ECO:0007669"/>
    <property type="project" value="InterPro"/>
</dbReference>
<evidence type="ECO:0000259" key="11">
    <source>
        <dbReference type="Pfam" id="PF16507"/>
    </source>
</evidence>
<evidence type="ECO:0000256" key="7">
    <source>
        <dbReference type="ARBA" id="ARBA00023204"/>
    </source>
</evidence>
<dbReference type="InterPro" id="IPR011989">
    <property type="entry name" value="ARM-like"/>
</dbReference>
<dbReference type="GO" id="GO:0016607">
    <property type="term" value="C:nuclear speck"/>
    <property type="evidence" value="ECO:0007669"/>
    <property type="project" value="UniProtKB-SubCell"/>
</dbReference>
<evidence type="ECO:0000256" key="6">
    <source>
        <dbReference type="ARBA" id="ARBA00022763"/>
    </source>
</evidence>
<dbReference type="GO" id="GO:0006281">
    <property type="term" value="P:DNA repair"/>
    <property type="evidence" value="ECO:0007669"/>
    <property type="project" value="UniProtKB-KW"/>
</dbReference>
<dbReference type="InterPro" id="IPR055455">
    <property type="entry name" value="HEAT_PSME4"/>
</dbReference>
<dbReference type="Proteomes" id="UP000472270">
    <property type="component" value="Unassembled WGS sequence"/>
</dbReference>
<evidence type="ECO:0000256" key="3">
    <source>
        <dbReference type="ARBA" id="ARBA00005739"/>
    </source>
</evidence>
<evidence type="ECO:0000259" key="10">
    <source>
        <dbReference type="Pfam" id="PF11919"/>
    </source>
</evidence>
<keyword evidence="6" id="KW-0227">DNA damage</keyword>
<keyword evidence="9" id="KW-1133">Transmembrane helix</keyword>
<evidence type="ECO:0000256" key="9">
    <source>
        <dbReference type="SAM" id="Phobius"/>
    </source>
</evidence>
<evidence type="ECO:0000256" key="4">
    <source>
        <dbReference type="ARBA" id="ARBA00022490"/>
    </source>
</evidence>